<feature type="non-terminal residue" evidence="2">
    <location>
        <position position="1"/>
    </location>
</feature>
<keyword evidence="1" id="KW-0472">Membrane</keyword>
<proteinExistence type="predicted"/>
<gene>
    <name evidence="2" type="primary">Nfu_g_1_019555</name>
</gene>
<organism evidence="2">
    <name type="scientific">Nothobranchius furzeri</name>
    <name type="common">Turquoise killifish</name>
    <dbReference type="NCBI Taxonomy" id="105023"/>
    <lineage>
        <taxon>Eukaryota</taxon>
        <taxon>Metazoa</taxon>
        <taxon>Chordata</taxon>
        <taxon>Craniata</taxon>
        <taxon>Vertebrata</taxon>
        <taxon>Euteleostomi</taxon>
        <taxon>Actinopterygii</taxon>
        <taxon>Neopterygii</taxon>
        <taxon>Teleostei</taxon>
        <taxon>Neoteleostei</taxon>
        <taxon>Acanthomorphata</taxon>
        <taxon>Ovalentaria</taxon>
        <taxon>Atherinomorphae</taxon>
        <taxon>Cyprinodontiformes</taxon>
        <taxon>Nothobranchiidae</taxon>
        <taxon>Nothobranchius</taxon>
    </lineage>
</organism>
<reference evidence="2" key="2">
    <citation type="submission" date="2016-06" db="EMBL/GenBank/DDBJ databases">
        <title>The genome of a short-lived fish provides insights into sex chromosome evolution and the genetic control of aging.</title>
        <authorList>
            <person name="Reichwald K."/>
            <person name="Felder M."/>
            <person name="Petzold A."/>
            <person name="Koch P."/>
            <person name="Groth M."/>
            <person name="Platzer M."/>
        </authorList>
    </citation>
    <scope>NUCLEOTIDE SEQUENCE</scope>
    <source>
        <tissue evidence="2">Brain</tissue>
    </source>
</reference>
<keyword evidence="1" id="KW-0812">Transmembrane</keyword>
<keyword evidence="1" id="KW-1133">Transmembrane helix</keyword>
<sequence length="75" mass="8602">QTVAVTVYSLVAYLSHCVFILNCSFKEFAKASAHLKQWVNSLMGTKWHPYPQLLMTLEMLISVKLCHIFVVQEIC</sequence>
<evidence type="ECO:0000313" key="2">
    <source>
        <dbReference type="EMBL" id="SBS50842.1"/>
    </source>
</evidence>
<reference evidence="2" key="1">
    <citation type="submission" date="2016-05" db="EMBL/GenBank/DDBJ databases">
        <authorList>
            <person name="Lavstsen T."/>
            <person name="Jespersen J.S."/>
        </authorList>
    </citation>
    <scope>NUCLEOTIDE SEQUENCE</scope>
    <source>
        <tissue evidence="2">Brain</tissue>
    </source>
</reference>
<evidence type="ECO:0000256" key="1">
    <source>
        <dbReference type="SAM" id="Phobius"/>
    </source>
</evidence>
<feature type="non-terminal residue" evidence="2">
    <location>
        <position position="75"/>
    </location>
</feature>
<accession>A0A1A8UU44</accession>
<name>A0A1A8UU44_NOTFU</name>
<dbReference type="AlphaFoldDB" id="A0A1A8UU44"/>
<dbReference type="EMBL" id="HAEJ01010385">
    <property type="protein sequence ID" value="SBS50842.1"/>
    <property type="molecule type" value="Transcribed_RNA"/>
</dbReference>
<feature type="transmembrane region" description="Helical" evidence="1">
    <location>
        <begin position="6"/>
        <end position="25"/>
    </location>
</feature>
<protein>
    <submittedName>
        <fullName evidence="2">Uncharacterized protein</fullName>
    </submittedName>
</protein>